<feature type="transmembrane region" description="Helical" evidence="7">
    <location>
        <begin position="376"/>
        <end position="396"/>
    </location>
</feature>
<organism evidence="8 9">
    <name type="scientific">Microbacterium gilvum</name>
    <dbReference type="NCBI Taxonomy" id="1336204"/>
    <lineage>
        <taxon>Bacteria</taxon>
        <taxon>Bacillati</taxon>
        <taxon>Actinomycetota</taxon>
        <taxon>Actinomycetes</taxon>
        <taxon>Micrococcales</taxon>
        <taxon>Microbacteriaceae</taxon>
        <taxon>Microbacterium</taxon>
    </lineage>
</organism>
<keyword evidence="9" id="KW-1185">Reference proteome</keyword>
<feature type="transmembrane region" description="Helical" evidence="7">
    <location>
        <begin position="290"/>
        <end position="312"/>
    </location>
</feature>
<feature type="transmembrane region" description="Helical" evidence="7">
    <location>
        <begin position="12"/>
        <end position="33"/>
    </location>
</feature>
<evidence type="ECO:0000256" key="5">
    <source>
        <dbReference type="ARBA" id="ARBA00022989"/>
    </source>
</evidence>
<comment type="subcellular location">
    <subcellularLocation>
        <location evidence="1">Cell membrane</location>
        <topology evidence="1">Multi-pass membrane protein</topology>
    </subcellularLocation>
</comment>
<feature type="transmembrane region" description="Helical" evidence="7">
    <location>
        <begin position="135"/>
        <end position="157"/>
    </location>
</feature>
<keyword evidence="5 7" id="KW-1133">Transmembrane helix</keyword>
<reference evidence="9" key="1">
    <citation type="journal article" date="2019" name="Int. J. Syst. Evol. Microbiol.">
        <title>The Global Catalogue of Microorganisms (GCM) 10K type strain sequencing project: providing services to taxonomists for standard genome sequencing and annotation.</title>
        <authorList>
            <consortium name="The Broad Institute Genomics Platform"/>
            <consortium name="The Broad Institute Genome Sequencing Center for Infectious Disease"/>
            <person name="Wu L."/>
            <person name="Ma J."/>
        </authorList>
    </citation>
    <scope>NUCLEOTIDE SEQUENCE [LARGE SCALE GENOMIC DNA]</scope>
    <source>
        <strain evidence="9">JCM 18537</strain>
    </source>
</reference>
<evidence type="ECO:0000256" key="3">
    <source>
        <dbReference type="ARBA" id="ARBA00022475"/>
    </source>
</evidence>
<feature type="transmembrane region" description="Helical" evidence="7">
    <location>
        <begin position="256"/>
        <end position="278"/>
    </location>
</feature>
<dbReference type="PANTHER" id="PTHR30250:SF10">
    <property type="entry name" value="LIPOPOLYSACCHARIDE BIOSYNTHESIS PROTEIN WZXC"/>
    <property type="match status" value="1"/>
</dbReference>
<name>A0ABP9AA47_9MICO</name>
<proteinExistence type="inferred from homology"/>
<feature type="transmembrane region" description="Helical" evidence="7">
    <location>
        <begin position="344"/>
        <end position="364"/>
    </location>
</feature>
<protein>
    <submittedName>
        <fullName evidence="8">Lipopolysaccharide biosynthesis protein</fullName>
    </submittedName>
</protein>
<evidence type="ECO:0000313" key="9">
    <source>
        <dbReference type="Proteomes" id="UP001501645"/>
    </source>
</evidence>
<feature type="transmembrane region" description="Helical" evidence="7">
    <location>
        <begin position="76"/>
        <end position="95"/>
    </location>
</feature>
<dbReference type="EMBL" id="BAABKO010000004">
    <property type="protein sequence ID" value="GAA4777005.1"/>
    <property type="molecule type" value="Genomic_DNA"/>
</dbReference>
<evidence type="ECO:0000256" key="2">
    <source>
        <dbReference type="ARBA" id="ARBA00007430"/>
    </source>
</evidence>
<accession>A0ABP9AA47</accession>
<feature type="transmembrane region" description="Helical" evidence="7">
    <location>
        <begin position="319"/>
        <end position="338"/>
    </location>
</feature>
<dbReference type="CDD" id="cd13127">
    <property type="entry name" value="MATE_tuaB_like"/>
    <property type="match status" value="1"/>
</dbReference>
<keyword evidence="4 7" id="KW-0812">Transmembrane</keyword>
<evidence type="ECO:0000256" key="1">
    <source>
        <dbReference type="ARBA" id="ARBA00004651"/>
    </source>
</evidence>
<feature type="transmembrane region" description="Helical" evidence="7">
    <location>
        <begin position="45"/>
        <end position="70"/>
    </location>
</feature>
<comment type="caution">
    <text evidence="8">The sequence shown here is derived from an EMBL/GenBank/DDBJ whole genome shotgun (WGS) entry which is preliminary data.</text>
</comment>
<evidence type="ECO:0000256" key="6">
    <source>
        <dbReference type="ARBA" id="ARBA00023136"/>
    </source>
</evidence>
<sequence length="446" mass="47180">MLDAADFGLVAMVTAIVGIGELIGDLGLSNAAIQSKDLSTQQRSNLFWISASIGLVVAGAAIAGAPLIAAVYGEPLLVGITIALSSTFLLSGISAQHKASLARGLRFRALAIVETLPPIIGGVVAIMLASVYDNYWVLIAQQIAQVAIATVLAWCFARWMPRLPRRTSGMRPLITYGLHLLGAQTIAYASRNIDTIVTGVRFGAVATGQYSRAFELVINPLNQLNAPSTRVATPVLSKLQDDTARYNLFLLRGQKIMLVVVAPVLACAIAVADPLIVVALGERWSAVTPIFQFLCVAGAIRLAAYATYWIALSKGVTKLSLYVNLVSAPAFLICILIGSSWGVVGIAGGFTAATLVTWIVSLIWYGRAAEAPARDLFLGAARVFFATVPAAVLAWFASAAVDGTVLQMLSGVAVFLFVYVLTAILVPIVRKDYAEAVSTAKLFGRR</sequence>
<keyword evidence="6 7" id="KW-0472">Membrane</keyword>
<dbReference type="InterPro" id="IPR050833">
    <property type="entry name" value="Poly_Biosynth_Transport"/>
</dbReference>
<evidence type="ECO:0000313" key="8">
    <source>
        <dbReference type="EMBL" id="GAA4777005.1"/>
    </source>
</evidence>
<dbReference type="PANTHER" id="PTHR30250">
    <property type="entry name" value="PST FAMILY PREDICTED COLANIC ACID TRANSPORTER"/>
    <property type="match status" value="1"/>
</dbReference>
<comment type="similarity">
    <text evidence="2">Belongs to the polysaccharide synthase family.</text>
</comment>
<dbReference type="Pfam" id="PF13440">
    <property type="entry name" value="Polysacc_synt_3"/>
    <property type="match status" value="1"/>
</dbReference>
<feature type="transmembrane region" description="Helical" evidence="7">
    <location>
        <begin position="408"/>
        <end position="429"/>
    </location>
</feature>
<keyword evidence="3" id="KW-1003">Cell membrane</keyword>
<evidence type="ECO:0000256" key="7">
    <source>
        <dbReference type="SAM" id="Phobius"/>
    </source>
</evidence>
<dbReference type="Proteomes" id="UP001501645">
    <property type="component" value="Unassembled WGS sequence"/>
</dbReference>
<feature type="transmembrane region" description="Helical" evidence="7">
    <location>
        <begin position="107"/>
        <end position="129"/>
    </location>
</feature>
<evidence type="ECO:0000256" key="4">
    <source>
        <dbReference type="ARBA" id="ARBA00022692"/>
    </source>
</evidence>
<gene>
    <name evidence="8" type="ORF">GCM10023351_22160</name>
</gene>